<dbReference type="HOGENOM" id="CLU_005679_10_4_6"/>
<dbReference type="GO" id="GO:0009103">
    <property type="term" value="P:lipopolysaccharide biosynthetic process"/>
    <property type="evidence" value="ECO:0007669"/>
    <property type="project" value="TreeGrafter"/>
</dbReference>
<evidence type="ECO:0000313" key="5">
    <source>
        <dbReference type="Proteomes" id="UP000005090"/>
    </source>
</evidence>
<dbReference type="PANTHER" id="PTHR23028:SF53">
    <property type="entry name" value="ACYL_TRANSF_3 DOMAIN-CONTAINING PROTEIN"/>
    <property type="match status" value="1"/>
</dbReference>
<dbReference type="Pfam" id="PF19040">
    <property type="entry name" value="SGNH"/>
    <property type="match status" value="1"/>
</dbReference>
<dbReference type="Proteomes" id="UP000005090">
    <property type="component" value="Chromosome"/>
</dbReference>
<dbReference type="PANTHER" id="PTHR23028">
    <property type="entry name" value="ACETYLTRANSFERASE"/>
    <property type="match status" value="1"/>
</dbReference>
<feature type="transmembrane region" description="Helical" evidence="1">
    <location>
        <begin position="316"/>
        <end position="333"/>
    </location>
</feature>
<keyword evidence="4" id="KW-0012">Acyltransferase</keyword>
<accession>H8GPA8</accession>
<feature type="transmembrane region" description="Helical" evidence="1">
    <location>
        <begin position="75"/>
        <end position="94"/>
    </location>
</feature>
<feature type="transmembrane region" description="Helical" evidence="1">
    <location>
        <begin position="281"/>
        <end position="304"/>
    </location>
</feature>
<dbReference type="GO" id="GO:0016020">
    <property type="term" value="C:membrane"/>
    <property type="evidence" value="ECO:0007669"/>
    <property type="project" value="TreeGrafter"/>
</dbReference>
<evidence type="ECO:0000313" key="4">
    <source>
        <dbReference type="EMBL" id="EIC29694.1"/>
    </source>
</evidence>
<feature type="transmembrane region" description="Helical" evidence="1">
    <location>
        <begin position="146"/>
        <end position="179"/>
    </location>
</feature>
<feature type="transmembrane region" description="Helical" evidence="1">
    <location>
        <begin position="224"/>
        <end position="240"/>
    </location>
</feature>
<dbReference type="RefSeq" id="WP_005371750.1">
    <property type="nucleotide sequence ID" value="NZ_CM001475.1"/>
</dbReference>
<keyword evidence="1" id="KW-0472">Membrane</keyword>
<keyword evidence="1" id="KW-1133">Transmembrane helix</keyword>
<evidence type="ECO:0000259" key="2">
    <source>
        <dbReference type="Pfam" id="PF01757"/>
    </source>
</evidence>
<keyword evidence="5" id="KW-1185">Reference proteome</keyword>
<sequence length="662" mass="74185">MQTIAYRPDIDGLRAIAVLSVVAYHLDIAPFSGGYVGVDMFFVISGYLITRIVYPDIRRRSFSWLGFYERRIRRLFPALFTVFLFSLAIPYFLFLPKDFQSVFQSLVAATLFASNLLFWKTAGYFDSTAELKPLLHTWSLSIEEQFYLLYPFLLVLVGRLSLQWTFAVLSGVACFSLFLSEFYLHGQSPSVFYLPHFRAWELLIGTLPAIGLLPPVRSRSAREALSYLGFGAIVYGIFAFDDQTLFPGAKALFPCLGTALAIHADARQRTFVGRLLGCKPLLAVGLISYSLYLWHWPLIVFAKYYAIRPLAGYEKLALLGVSCLAAALSWQYIERPFRGKNGLLSKKWLFGGAGLAMSSFVSVGLAGHIKQGFPDRLPEEPVKLAKASFKLQQLQGDCIDLPQDRIDNGQACRLGRASSERLDFIVWGDSHAFSMAESLHLSAERNGAAGLLYAHTSCPPLLDVERFNAYEQGCRKFNDSVKRWLQQNRHIGTVFLVARWAISAEGTRYGAEQGRPVIISPKGIQDNPEALKAGLERTLQFLTDEGFRTVFVSQVPEIGWNVPSTLARETLFGHRASHEVPTAGDYRERQRTMTRIINELSVHYPVEIADVASVLCASSQCLIERDGHSLYKDDDHLSVYGAATLSGLFNDFFRSDSLRTAR</sequence>
<feature type="transmembrane region" description="Helical" evidence="1">
    <location>
        <begin position="199"/>
        <end position="217"/>
    </location>
</feature>
<dbReference type="InterPro" id="IPR043968">
    <property type="entry name" value="SGNH"/>
</dbReference>
<dbReference type="InterPro" id="IPR050879">
    <property type="entry name" value="Acyltransferase_3"/>
</dbReference>
<dbReference type="InterPro" id="IPR002656">
    <property type="entry name" value="Acyl_transf_3_dom"/>
</dbReference>
<dbReference type="AlphaFoldDB" id="H8GPA8"/>
<protein>
    <submittedName>
        <fullName evidence="4">Putative acyltransferase</fullName>
    </submittedName>
</protein>
<dbReference type="Pfam" id="PF01757">
    <property type="entry name" value="Acyl_transf_3"/>
    <property type="match status" value="1"/>
</dbReference>
<keyword evidence="4" id="KW-0808">Transferase</keyword>
<feature type="domain" description="Acyltransferase 3" evidence="2">
    <location>
        <begin position="9"/>
        <end position="309"/>
    </location>
</feature>
<feature type="transmembrane region" description="Helical" evidence="1">
    <location>
        <begin position="35"/>
        <end position="54"/>
    </location>
</feature>
<organism evidence="4 5">
    <name type="scientific">Methylomicrobium album BG8</name>
    <dbReference type="NCBI Taxonomy" id="686340"/>
    <lineage>
        <taxon>Bacteria</taxon>
        <taxon>Pseudomonadati</taxon>
        <taxon>Pseudomonadota</taxon>
        <taxon>Gammaproteobacteria</taxon>
        <taxon>Methylococcales</taxon>
        <taxon>Methylococcaceae</taxon>
        <taxon>Methylomicrobium</taxon>
    </lineage>
</organism>
<dbReference type="EMBL" id="CM001475">
    <property type="protein sequence ID" value="EIC29694.1"/>
    <property type="molecule type" value="Genomic_DNA"/>
</dbReference>
<reference evidence="4 5" key="1">
    <citation type="journal article" date="2013" name="Genome Announc.">
        <title>Genome Sequence of the Obligate Gammaproteobacterial Methanotroph Methylomicrobium album Strain BG8.</title>
        <authorList>
            <person name="Kits K.D."/>
            <person name="Kalyuzhnaya M.G."/>
            <person name="Klotz M.G."/>
            <person name="Jetten M.S."/>
            <person name="Op den Camp H.J."/>
            <person name="Vuilleumier S."/>
            <person name="Bringel F."/>
            <person name="Dispirito A.A."/>
            <person name="Murrell J.C."/>
            <person name="Bruce D."/>
            <person name="Cheng J.F."/>
            <person name="Copeland A."/>
            <person name="Goodwin L."/>
            <person name="Hauser L."/>
            <person name="Lajus A."/>
            <person name="Land M.L."/>
            <person name="Lapidus A."/>
            <person name="Lucas S."/>
            <person name="Medigue C."/>
            <person name="Pitluck S."/>
            <person name="Woyke T."/>
            <person name="Zeytun A."/>
            <person name="Stein L.Y."/>
        </authorList>
    </citation>
    <scope>NUCLEOTIDE SEQUENCE [LARGE SCALE GENOMIC DNA]</scope>
    <source>
        <strain evidence="4 5">BG8</strain>
    </source>
</reference>
<gene>
    <name evidence="4" type="ORF">Metal_1928</name>
</gene>
<dbReference type="STRING" id="686340.Metal_1928"/>
<feature type="transmembrane region" description="Helical" evidence="1">
    <location>
        <begin position="348"/>
        <end position="367"/>
    </location>
</feature>
<proteinExistence type="predicted"/>
<evidence type="ECO:0000256" key="1">
    <source>
        <dbReference type="SAM" id="Phobius"/>
    </source>
</evidence>
<keyword evidence="1" id="KW-0812">Transmembrane</keyword>
<feature type="transmembrane region" description="Helical" evidence="1">
    <location>
        <begin position="12"/>
        <end position="29"/>
    </location>
</feature>
<feature type="transmembrane region" description="Helical" evidence="1">
    <location>
        <begin position="106"/>
        <end position="125"/>
    </location>
</feature>
<dbReference type="eggNOG" id="COG1835">
    <property type="taxonomic scope" value="Bacteria"/>
</dbReference>
<evidence type="ECO:0000259" key="3">
    <source>
        <dbReference type="Pfam" id="PF19040"/>
    </source>
</evidence>
<feature type="domain" description="SGNH" evidence="3">
    <location>
        <begin position="407"/>
        <end position="649"/>
    </location>
</feature>
<dbReference type="GO" id="GO:0016747">
    <property type="term" value="F:acyltransferase activity, transferring groups other than amino-acyl groups"/>
    <property type="evidence" value="ECO:0007669"/>
    <property type="project" value="InterPro"/>
</dbReference>
<name>H8GPA8_METAL</name>